<protein>
    <submittedName>
        <fullName evidence="3">Uncharacterized protein</fullName>
    </submittedName>
</protein>
<dbReference type="Proteomes" id="UP000235672">
    <property type="component" value="Unassembled WGS sequence"/>
</dbReference>
<keyword evidence="2" id="KW-0472">Membrane</keyword>
<keyword evidence="2" id="KW-0812">Transmembrane</keyword>
<dbReference type="AlphaFoldDB" id="A0A2J6QKG2"/>
<evidence type="ECO:0000256" key="2">
    <source>
        <dbReference type="SAM" id="Phobius"/>
    </source>
</evidence>
<evidence type="ECO:0000313" key="3">
    <source>
        <dbReference type="EMBL" id="PMD26763.1"/>
    </source>
</evidence>
<reference evidence="3 4" key="1">
    <citation type="submission" date="2016-05" db="EMBL/GenBank/DDBJ databases">
        <title>A degradative enzymes factory behind the ericoid mycorrhizal symbiosis.</title>
        <authorList>
            <consortium name="DOE Joint Genome Institute"/>
            <person name="Martino E."/>
            <person name="Morin E."/>
            <person name="Grelet G."/>
            <person name="Kuo A."/>
            <person name="Kohler A."/>
            <person name="Daghino S."/>
            <person name="Barry K."/>
            <person name="Choi C."/>
            <person name="Cichocki N."/>
            <person name="Clum A."/>
            <person name="Copeland A."/>
            <person name="Hainaut M."/>
            <person name="Haridas S."/>
            <person name="Labutti K."/>
            <person name="Lindquist E."/>
            <person name="Lipzen A."/>
            <person name="Khouja H.-R."/>
            <person name="Murat C."/>
            <person name="Ohm R."/>
            <person name="Olson A."/>
            <person name="Spatafora J."/>
            <person name="Veneault-Fourrey C."/>
            <person name="Henrissat B."/>
            <person name="Grigoriev I."/>
            <person name="Martin F."/>
            <person name="Perotto S."/>
        </authorList>
    </citation>
    <scope>NUCLEOTIDE SEQUENCE [LARGE SCALE GENOMIC DNA]</scope>
    <source>
        <strain evidence="3 4">UAMH 7357</strain>
    </source>
</reference>
<accession>A0A2J6QKG2</accession>
<feature type="transmembrane region" description="Helical" evidence="2">
    <location>
        <begin position="178"/>
        <end position="204"/>
    </location>
</feature>
<proteinExistence type="predicted"/>
<evidence type="ECO:0000313" key="4">
    <source>
        <dbReference type="Proteomes" id="UP000235672"/>
    </source>
</evidence>
<organism evidence="3 4">
    <name type="scientific">Hyaloscypha hepaticicola</name>
    <dbReference type="NCBI Taxonomy" id="2082293"/>
    <lineage>
        <taxon>Eukaryota</taxon>
        <taxon>Fungi</taxon>
        <taxon>Dikarya</taxon>
        <taxon>Ascomycota</taxon>
        <taxon>Pezizomycotina</taxon>
        <taxon>Leotiomycetes</taxon>
        <taxon>Helotiales</taxon>
        <taxon>Hyaloscyphaceae</taxon>
        <taxon>Hyaloscypha</taxon>
    </lineage>
</organism>
<evidence type="ECO:0000256" key="1">
    <source>
        <dbReference type="SAM" id="MobiDB-lite"/>
    </source>
</evidence>
<sequence length="238" mass="25530">MAQQGGATGGAPDRPESPPSPNFPIAGDAGTTTPEITGDPLRYIATTLKEVERGFDELNQGLGYTAKYGGRRTVRERDEEFQLSLSKILVTQQAQIKRLAGQVTGLATAGAAEDVGSEEDEEEEWEDHPLLESLGLIEARLVEAQATNVDQAKDIHRVADTFEKFGELGDLVVWLGKWVRWVLAWVFGSGYALLLAFAMAGFLAGVMHRQILAKAANVTVASAAEGAGSIEFIVESNA</sequence>
<gene>
    <name evidence="3" type="ORF">NA56DRAFT_296330</name>
</gene>
<name>A0A2J6QKG2_9HELO</name>
<keyword evidence="2" id="KW-1133">Transmembrane helix</keyword>
<dbReference type="EMBL" id="KZ613467">
    <property type="protein sequence ID" value="PMD26763.1"/>
    <property type="molecule type" value="Genomic_DNA"/>
</dbReference>
<feature type="region of interest" description="Disordered" evidence="1">
    <location>
        <begin position="1"/>
        <end position="40"/>
    </location>
</feature>
<keyword evidence="4" id="KW-1185">Reference proteome</keyword>